<sequence>MPCCSAVGCSNRSERGFRLFKFPANINRRQVWITNCRRDNWVPTKSSFLCEAHFEPDQYEQNRADGRKLLKPFALPTIFKHDFKPETLTEQVDYRPNAISNVVIPISAAIDHTYTIKRNTTPPMEKRIFTQVFQEDEDPPTRIVELSFESLGVSRGELSAEMELSNVSNGDSDNEAIENILKFWDNQTHLEVQPREDSFREILGEPHLQNVETVITMSDCLTPTKLKKHKTTSSKLEAKIKNLEMQLRVLKKNRRKEKTVAKQKTAIDLNKLHDIAGSGNLTAKFILDQAMILCNNSSKYSEFSLKNCLDWRMRSPNGYDHVQKQGFLKLPSRHLLKRRIGFSTGHKILTTNMKNYLNKSNLKNINNGWCLIVEEMCIKQCSAKSMEFFYGQVINEEMKLFCVYVKGVSIDISTLIGFFPITHLDNIGTSKLIVNLIKEIETIFHGVKIVQLIIPHTLVDIFTHWGCKTHLTGKIKHPMDPKRWLFVKYDPNIIIQAVYREFLMKDFIVQNGCISSRYLNMLQQITLQNYSHVKSERLFGFKQPKVVRLSEVGSAGLNSLFSVEHFKALHVLKCIDHPQFVQAGPTAEFIEVMNRWFNVQTGLCGTDWQKSVAWLNSIPRYIGEIEKCCREKDVDFLSAYLLSAFKFSTLAMILFLTEVNQT</sequence>
<accession>T1JB72</accession>
<keyword evidence="2 5" id="KW-0863">Zinc-finger</keyword>
<dbReference type="HOGENOM" id="CLU_414655_0_0_1"/>
<dbReference type="PROSITE" id="PS50950">
    <property type="entry name" value="ZF_THAP"/>
    <property type="match status" value="1"/>
</dbReference>
<dbReference type="InterPro" id="IPR052224">
    <property type="entry name" value="THAP_domain_protein"/>
</dbReference>
<dbReference type="GO" id="GO:0008270">
    <property type="term" value="F:zinc ion binding"/>
    <property type="evidence" value="ECO:0007669"/>
    <property type="project" value="UniProtKB-KW"/>
</dbReference>
<dbReference type="EMBL" id="JH432010">
    <property type="status" value="NOT_ANNOTATED_CDS"/>
    <property type="molecule type" value="Genomic_DNA"/>
</dbReference>
<evidence type="ECO:0000256" key="4">
    <source>
        <dbReference type="ARBA" id="ARBA00023125"/>
    </source>
</evidence>
<keyword evidence="1" id="KW-0479">Metal-binding</keyword>
<evidence type="ECO:0000313" key="8">
    <source>
        <dbReference type="EnsemblMetazoa" id="SMAR011007-PA"/>
    </source>
</evidence>
<evidence type="ECO:0000256" key="5">
    <source>
        <dbReference type="PROSITE-ProRule" id="PRU00309"/>
    </source>
</evidence>
<feature type="domain" description="THAP-type" evidence="7">
    <location>
        <begin position="1"/>
        <end position="79"/>
    </location>
</feature>
<evidence type="ECO:0000259" key="7">
    <source>
        <dbReference type="PROSITE" id="PS50950"/>
    </source>
</evidence>
<dbReference type="PANTHER" id="PTHR46927">
    <property type="entry name" value="AGAP005574-PA"/>
    <property type="match status" value="1"/>
</dbReference>
<dbReference type="OMA" id="CLIVEEM"/>
<evidence type="ECO:0000256" key="6">
    <source>
        <dbReference type="SAM" id="Coils"/>
    </source>
</evidence>
<evidence type="ECO:0000256" key="1">
    <source>
        <dbReference type="ARBA" id="ARBA00022723"/>
    </source>
</evidence>
<organism evidence="8 9">
    <name type="scientific">Strigamia maritima</name>
    <name type="common">European centipede</name>
    <name type="synonym">Geophilus maritimus</name>
    <dbReference type="NCBI Taxonomy" id="126957"/>
    <lineage>
        <taxon>Eukaryota</taxon>
        <taxon>Metazoa</taxon>
        <taxon>Ecdysozoa</taxon>
        <taxon>Arthropoda</taxon>
        <taxon>Myriapoda</taxon>
        <taxon>Chilopoda</taxon>
        <taxon>Pleurostigmophora</taxon>
        <taxon>Geophilomorpha</taxon>
        <taxon>Linotaeniidae</taxon>
        <taxon>Strigamia</taxon>
    </lineage>
</organism>
<protein>
    <recommendedName>
        <fullName evidence="7">THAP-type domain-containing protein</fullName>
    </recommendedName>
</protein>
<dbReference type="Proteomes" id="UP000014500">
    <property type="component" value="Unassembled WGS sequence"/>
</dbReference>
<evidence type="ECO:0000256" key="3">
    <source>
        <dbReference type="ARBA" id="ARBA00022833"/>
    </source>
</evidence>
<evidence type="ECO:0000256" key="2">
    <source>
        <dbReference type="ARBA" id="ARBA00022771"/>
    </source>
</evidence>
<dbReference type="SMART" id="SM00692">
    <property type="entry name" value="DM3"/>
    <property type="match status" value="1"/>
</dbReference>
<proteinExistence type="predicted"/>
<keyword evidence="9" id="KW-1185">Reference proteome</keyword>
<dbReference type="PANTHER" id="PTHR46927:SF3">
    <property type="entry name" value="THAP-TYPE DOMAIN-CONTAINING PROTEIN"/>
    <property type="match status" value="1"/>
</dbReference>
<keyword evidence="4 5" id="KW-0238">DNA-binding</keyword>
<dbReference type="InterPro" id="IPR006612">
    <property type="entry name" value="THAP_Znf"/>
</dbReference>
<reference evidence="9" key="1">
    <citation type="submission" date="2011-05" db="EMBL/GenBank/DDBJ databases">
        <authorList>
            <person name="Richards S.R."/>
            <person name="Qu J."/>
            <person name="Jiang H."/>
            <person name="Jhangiani S.N."/>
            <person name="Agravi P."/>
            <person name="Goodspeed R."/>
            <person name="Gross S."/>
            <person name="Mandapat C."/>
            <person name="Jackson L."/>
            <person name="Mathew T."/>
            <person name="Pu L."/>
            <person name="Thornton R."/>
            <person name="Saada N."/>
            <person name="Wilczek-Boney K.B."/>
            <person name="Lee S."/>
            <person name="Kovar C."/>
            <person name="Wu Y."/>
            <person name="Scherer S.E."/>
            <person name="Worley K.C."/>
            <person name="Muzny D.M."/>
            <person name="Gibbs R."/>
        </authorList>
    </citation>
    <scope>NUCLEOTIDE SEQUENCE</scope>
    <source>
        <strain evidence="9">Brora</strain>
    </source>
</reference>
<name>T1JB72_STRMM</name>
<dbReference type="GO" id="GO:0003677">
    <property type="term" value="F:DNA binding"/>
    <property type="evidence" value="ECO:0007669"/>
    <property type="project" value="UniProtKB-UniRule"/>
</dbReference>
<dbReference type="AlphaFoldDB" id="T1JB72"/>
<dbReference type="eggNOG" id="ENOG502S78S">
    <property type="taxonomic scope" value="Eukaryota"/>
</dbReference>
<evidence type="ECO:0000313" key="9">
    <source>
        <dbReference type="Proteomes" id="UP000014500"/>
    </source>
</evidence>
<feature type="coiled-coil region" evidence="6">
    <location>
        <begin position="226"/>
        <end position="260"/>
    </location>
</feature>
<dbReference type="EnsemblMetazoa" id="SMAR011007-RA">
    <property type="protein sequence ID" value="SMAR011007-PA"/>
    <property type="gene ID" value="SMAR011007"/>
</dbReference>
<reference evidence="8" key="2">
    <citation type="submission" date="2015-02" db="UniProtKB">
        <authorList>
            <consortium name="EnsemblMetazoa"/>
        </authorList>
    </citation>
    <scope>IDENTIFICATION</scope>
</reference>
<keyword evidence="6" id="KW-0175">Coiled coil</keyword>
<keyword evidence="3" id="KW-0862">Zinc</keyword>
<dbReference type="SMART" id="SM00980">
    <property type="entry name" value="THAP"/>
    <property type="match status" value="1"/>
</dbReference>
<dbReference type="SUPFAM" id="SSF57716">
    <property type="entry name" value="Glucocorticoid receptor-like (DNA-binding domain)"/>
    <property type="match status" value="1"/>
</dbReference>
<dbReference type="Pfam" id="PF05485">
    <property type="entry name" value="THAP"/>
    <property type="match status" value="1"/>
</dbReference>